<evidence type="ECO:0000313" key="14">
    <source>
        <dbReference type="EMBL" id="CAB3410903.1"/>
    </source>
</evidence>
<keyword evidence="8" id="KW-0829">Tyrosine-protein kinase</keyword>
<keyword evidence="7" id="KW-0472">Membrane</keyword>
<name>A0A8S1FDE0_9PELO</name>
<dbReference type="GO" id="GO:0048680">
    <property type="term" value="P:positive regulation of axon regeneration"/>
    <property type="evidence" value="ECO:0007669"/>
    <property type="project" value="UniProtKB-ARBA"/>
</dbReference>
<evidence type="ECO:0000256" key="12">
    <source>
        <dbReference type="PIRSR" id="PIRSR000615-3"/>
    </source>
</evidence>
<evidence type="ECO:0000256" key="4">
    <source>
        <dbReference type="ARBA" id="ARBA00022741"/>
    </source>
</evidence>
<dbReference type="PANTHER" id="PTHR24416:SF611">
    <property type="entry name" value="TYROSINE-PROTEIN KINASE TRANSMEMBRANE RECEPTOR ROR"/>
    <property type="match status" value="1"/>
</dbReference>
<accession>A0A8S1FDE0</accession>
<dbReference type="Pfam" id="PF07714">
    <property type="entry name" value="PK_Tyr_Ser-Thr"/>
    <property type="match status" value="1"/>
</dbReference>
<keyword evidence="15" id="KW-1185">Reference proteome</keyword>
<proteinExistence type="predicted"/>
<dbReference type="Proteomes" id="UP000494206">
    <property type="component" value="Unassembled WGS sequence"/>
</dbReference>
<dbReference type="EMBL" id="CADEPM010000011">
    <property type="protein sequence ID" value="CAB3410903.1"/>
    <property type="molecule type" value="Genomic_DNA"/>
</dbReference>
<evidence type="ECO:0000259" key="13">
    <source>
        <dbReference type="PROSITE" id="PS50011"/>
    </source>
</evidence>
<feature type="binding site" evidence="12">
    <location>
        <position position="151"/>
    </location>
    <ligand>
        <name>Mg(2+)</name>
        <dbReference type="ChEBI" id="CHEBI:18420"/>
    </ligand>
</feature>
<dbReference type="GO" id="GO:0005524">
    <property type="term" value="F:ATP binding"/>
    <property type="evidence" value="ECO:0007669"/>
    <property type="project" value="UniProtKB-KW"/>
</dbReference>
<evidence type="ECO:0000256" key="2">
    <source>
        <dbReference type="ARBA" id="ARBA00011902"/>
    </source>
</evidence>
<dbReference type="CDD" id="cd00192">
    <property type="entry name" value="PTKc"/>
    <property type="match status" value="1"/>
</dbReference>
<dbReference type="SUPFAM" id="SSF56112">
    <property type="entry name" value="Protein kinase-like (PK-like)"/>
    <property type="match status" value="1"/>
</dbReference>
<dbReference type="GO" id="GO:0007169">
    <property type="term" value="P:cell surface receptor protein tyrosine kinase signaling pathway"/>
    <property type="evidence" value="ECO:0007669"/>
    <property type="project" value="TreeGrafter"/>
</dbReference>
<protein>
    <recommendedName>
        <fullName evidence="2">receptor protein-tyrosine kinase</fullName>
        <ecNumber evidence="2">2.7.10.1</ecNumber>
    </recommendedName>
</protein>
<keyword evidence="3" id="KW-0808">Transferase</keyword>
<evidence type="ECO:0000256" key="1">
    <source>
        <dbReference type="ARBA" id="ARBA00004308"/>
    </source>
</evidence>
<dbReference type="PRINTS" id="PR00109">
    <property type="entry name" value="TYRKINASE"/>
</dbReference>
<dbReference type="SMART" id="SM00219">
    <property type="entry name" value="TyrKc"/>
    <property type="match status" value="1"/>
</dbReference>
<dbReference type="InterPro" id="IPR001245">
    <property type="entry name" value="Ser-Thr/Tyr_kinase_cat_dom"/>
</dbReference>
<comment type="subcellular location">
    <subcellularLocation>
        <location evidence="1">Endomembrane system</location>
    </subcellularLocation>
</comment>
<dbReference type="InterPro" id="IPR050122">
    <property type="entry name" value="RTK"/>
</dbReference>
<dbReference type="PROSITE" id="PS00109">
    <property type="entry name" value="PROTEIN_KINASE_TYR"/>
    <property type="match status" value="1"/>
</dbReference>
<dbReference type="GO" id="GO:0012505">
    <property type="term" value="C:endomembrane system"/>
    <property type="evidence" value="ECO:0007669"/>
    <property type="project" value="UniProtKB-SubCell"/>
</dbReference>
<dbReference type="AlphaFoldDB" id="A0A8S1FDE0"/>
<evidence type="ECO:0000313" key="15">
    <source>
        <dbReference type="Proteomes" id="UP000494206"/>
    </source>
</evidence>
<dbReference type="Gene3D" id="3.30.200.20">
    <property type="entry name" value="Phosphorylase Kinase, domain 1"/>
    <property type="match status" value="1"/>
</dbReference>
<evidence type="ECO:0000256" key="10">
    <source>
        <dbReference type="PIRSR" id="PIRSR000615-1"/>
    </source>
</evidence>
<keyword evidence="12" id="KW-0479">Metal-binding</keyword>
<dbReference type="PANTHER" id="PTHR24416">
    <property type="entry name" value="TYROSINE-PROTEIN KINASE RECEPTOR"/>
    <property type="match status" value="1"/>
</dbReference>
<dbReference type="PIRSF" id="PIRSF000615">
    <property type="entry name" value="TyrPK_CSF1-R"/>
    <property type="match status" value="1"/>
</dbReference>
<feature type="binding site" evidence="12">
    <location>
        <position position="133"/>
    </location>
    <ligand>
        <name>Mg(2+)</name>
        <dbReference type="ChEBI" id="CHEBI:18420"/>
    </ligand>
</feature>
<keyword evidence="6 11" id="KW-0067">ATP-binding</keyword>
<keyword evidence="12" id="KW-0460">Magnesium</keyword>
<dbReference type="InterPro" id="IPR011009">
    <property type="entry name" value="Kinase-like_dom_sf"/>
</dbReference>
<dbReference type="GO" id="GO:0043235">
    <property type="term" value="C:receptor complex"/>
    <property type="evidence" value="ECO:0007669"/>
    <property type="project" value="TreeGrafter"/>
</dbReference>
<gene>
    <name evidence="14" type="ORF">CBOVIS_LOCUS12355</name>
</gene>
<feature type="binding site" evidence="11">
    <location>
        <position position="132"/>
    </location>
    <ligand>
        <name>ATP</name>
        <dbReference type="ChEBI" id="CHEBI:30616"/>
    </ligand>
</feature>
<sequence length="282" mass="32387">MLMQMIGDEVVSTDIHICTKLTDPAPRMDNSSENHYEELMKWEIDRKSLVFKEHIGSGQFGKILVFFIIVLQQPFLIITEYMKNGSLLDFLKKGVHENHLCTESAMNISSQVASAMCYLSDNNCVHRDLAARNVLVGEISENHIPLVKVADFGLARQMTTNNDTYFMSTDVPLPVKWMAPESFLFKRFNMKTDVWSFGILLWEIATMGKTPYAEWSSEHTMEMVSSGYKLPKPSAVVDFLYEDAFLPCIDLNPDERPTFNQLCKYFDYNINISKPKIRSNHN</sequence>
<evidence type="ECO:0000256" key="6">
    <source>
        <dbReference type="ARBA" id="ARBA00022840"/>
    </source>
</evidence>
<dbReference type="EC" id="2.7.10.1" evidence="2"/>
<dbReference type="InterPro" id="IPR000719">
    <property type="entry name" value="Prot_kinase_dom"/>
</dbReference>
<comment type="caution">
    <text evidence="14">The sequence shown here is derived from an EMBL/GenBank/DDBJ whole genome shotgun (WGS) entry which is preliminary data.</text>
</comment>
<dbReference type="GO" id="GO:0004714">
    <property type="term" value="F:transmembrane receptor protein tyrosine kinase activity"/>
    <property type="evidence" value="ECO:0007669"/>
    <property type="project" value="UniProtKB-EC"/>
</dbReference>
<dbReference type="PROSITE" id="PS50011">
    <property type="entry name" value="PROTEIN_KINASE_DOM"/>
    <property type="match status" value="1"/>
</dbReference>
<feature type="domain" description="Protein kinase" evidence="13">
    <location>
        <begin position="1"/>
        <end position="266"/>
    </location>
</feature>
<dbReference type="InterPro" id="IPR008266">
    <property type="entry name" value="Tyr_kinase_AS"/>
</dbReference>
<evidence type="ECO:0000256" key="3">
    <source>
        <dbReference type="ARBA" id="ARBA00022679"/>
    </source>
</evidence>
<evidence type="ECO:0000256" key="9">
    <source>
        <dbReference type="ARBA" id="ARBA00051243"/>
    </source>
</evidence>
<dbReference type="FunFam" id="1.10.510.10:FF:001512">
    <property type="entry name" value="Receptor tyrosine-protein kinase erbB-2"/>
    <property type="match status" value="1"/>
</dbReference>
<keyword evidence="4 11" id="KW-0547">Nucleotide-binding</keyword>
<dbReference type="GO" id="GO:0005886">
    <property type="term" value="C:plasma membrane"/>
    <property type="evidence" value="ECO:0007669"/>
    <property type="project" value="TreeGrafter"/>
</dbReference>
<evidence type="ECO:0000256" key="11">
    <source>
        <dbReference type="PIRSR" id="PIRSR000615-2"/>
    </source>
</evidence>
<evidence type="ECO:0000256" key="8">
    <source>
        <dbReference type="ARBA" id="ARBA00023137"/>
    </source>
</evidence>
<dbReference type="GO" id="GO:0046872">
    <property type="term" value="F:metal ion binding"/>
    <property type="evidence" value="ECO:0007669"/>
    <property type="project" value="UniProtKB-KW"/>
</dbReference>
<keyword evidence="5" id="KW-0418">Kinase</keyword>
<dbReference type="OrthoDB" id="339325at2759"/>
<feature type="active site" description="Proton acceptor" evidence="10">
    <location>
        <position position="128"/>
    </location>
</feature>
<dbReference type="InterPro" id="IPR020635">
    <property type="entry name" value="Tyr_kinase_cat_dom"/>
</dbReference>
<dbReference type="GO" id="GO:0061564">
    <property type="term" value="P:axon development"/>
    <property type="evidence" value="ECO:0007669"/>
    <property type="project" value="UniProtKB-ARBA"/>
</dbReference>
<organism evidence="14 15">
    <name type="scientific">Caenorhabditis bovis</name>
    <dbReference type="NCBI Taxonomy" id="2654633"/>
    <lineage>
        <taxon>Eukaryota</taxon>
        <taxon>Metazoa</taxon>
        <taxon>Ecdysozoa</taxon>
        <taxon>Nematoda</taxon>
        <taxon>Chromadorea</taxon>
        <taxon>Rhabditida</taxon>
        <taxon>Rhabditina</taxon>
        <taxon>Rhabditomorpha</taxon>
        <taxon>Rhabditoidea</taxon>
        <taxon>Rhabditidae</taxon>
        <taxon>Peloderinae</taxon>
        <taxon>Caenorhabditis</taxon>
    </lineage>
</organism>
<dbReference type="Gene3D" id="1.10.510.10">
    <property type="entry name" value="Transferase(Phosphotransferase) domain 1"/>
    <property type="match status" value="1"/>
</dbReference>
<comment type="catalytic activity">
    <reaction evidence="9">
        <text>L-tyrosyl-[protein] + ATP = O-phospho-L-tyrosyl-[protein] + ADP + H(+)</text>
        <dbReference type="Rhea" id="RHEA:10596"/>
        <dbReference type="Rhea" id="RHEA-COMP:10136"/>
        <dbReference type="Rhea" id="RHEA-COMP:20101"/>
        <dbReference type="ChEBI" id="CHEBI:15378"/>
        <dbReference type="ChEBI" id="CHEBI:30616"/>
        <dbReference type="ChEBI" id="CHEBI:46858"/>
        <dbReference type="ChEBI" id="CHEBI:61978"/>
        <dbReference type="ChEBI" id="CHEBI:456216"/>
        <dbReference type="EC" id="2.7.10.1"/>
    </reaction>
</comment>
<evidence type="ECO:0000256" key="5">
    <source>
        <dbReference type="ARBA" id="ARBA00022777"/>
    </source>
</evidence>
<evidence type="ECO:0000256" key="7">
    <source>
        <dbReference type="ARBA" id="ARBA00023136"/>
    </source>
</evidence>
<reference evidence="14 15" key="1">
    <citation type="submission" date="2020-04" db="EMBL/GenBank/DDBJ databases">
        <authorList>
            <person name="Laetsch R D."/>
            <person name="Stevens L."/>
            <person name="Kumar S."/>
            <person name="Blaxter L. M."/>
        </authorList>
    </citation>
    <scope>NUCLEOTIDE SEQUENCE [LARGE SCALE GENOMIC DNA]</scope>
</reference>